<dbReference type="RefSeq" id="YP_010771735.1">
    <property type="nucleotide sequence ID" value="NC_074630.1"/>
</dbReference>
<dbReference type="EMBL" id="BK013450">
    <property type="protein sequence ID" value="DAD50168.1"/>
    <property type="molecule type" value="Genomic_RNA"/>
</dbReference>
<keyword evidence="2" id="KW-1185">Reference proteome</keyword>
<dbReference type="GO" id="GO:0019028">
    <property type="term" value="C:viral capsid"/>
    <property type="evidence" value="ECO:0007669"/>
    <property type="project" value="UniProtKB-KW"/>
</dbReference>
<evidence type="ECO:0000313" key="2">
    <source>
        <dbReference type="Proteomes" id="UP000679653"/>
    </source>
</evidence>
<organism evidence="1 2">
    <name type="scientific">ssRNA phage Esthiorhiza.3_1</name>
    <dbReference type="NCBI Taxonomy" id="2786077"/>
    <lineage>
        <taxon>Viruses</taxon>
        <taxon>Riboviria</taxon>
        <taxon>Orthornavirae</taxon>
        <taxon>Lenarviricota</taxon>
        <taxon>Leviviricetes</taxon>
        <taxon>Timlovirales</taxon>
        <taxon>Steitzviridae</taxon>
        <taxon>Hodnevirus</taxon>
        <taxon>Hodnevirus neohumivicinum</taxon>
        <taxon>Gredihovirus neohumivicinum</taxon>
    </lineage>
</organism>
<dbReference type="GeneID" id="80401434"/>
<keyword evidence="1" id="KW-0946">Virion</keyword>
<proteinExistence type="predicted"/>
<dbReference type="Proteomes" id="UP000679653">
    <property type="component" value="Segment"/>
</dbReference>
<reference evidence="1" key="1">
    <citation type="submission" date="2020-09" db="EMBL/GenBank/DDBJ databases">
        <title>Leviviricetes taxonomy.</title>
        <authorList>
            <person name="Stockdale S.R."/>
            <person name="Callanan J."/>
            <person name="Adriaenssens E.M."/>
            <person name="Kuhn J.H."/>
            <person name="Rumnieks J."/>
            <person name="Shkoporov A."/>
            <person name="Draper L.A."/>
            <person name="Ross P."/>
            <person name="Hill C."/>
        </authorList>
    </citation>
    <scope>NUCLEOTIDE SEQUENCE</scope>
</reference>
<keyword evidence="1" id="KW-0167">Capsid protein</keyword>
<protein>
    <submittedName>
        <fullName evidence="1">Coat protein</fullName>
    </submittedName>
</protein>
<accession>A0A8S5KY15</accession>
<name>A0A8S5KY15_9VIRU</name>
<sequence length="162" mass="17649">MLSHQMALQNDGHLRPPTRRQLRGFIAAWTAIAVLYLSRRRVMAFSDPQTITINSVANTLPRTSSGISSGVFTKDDGTVRLSVGHSSGKRMQDNIRVDFQKIAPNPLISAQNIMFSMSVNLRVDRPLTGFTVAEAKQIVDALTSYMTATSGARATQLLGGES</sequence>
<evidence type="ECO:0000313" key="1">
    <source>
        <dbReference type="EMBL" id="DAD50168.1"/>
    </source>
</evidence>
<dbReference type="KEGG" id="vg:80401434"/>
<gene>
    <name evidence="1" type="primary">Esthiorhiza.3_1_2</name>
</gene>